<dbReference type="AlphaFoldDB" id="A0A6C0J244"/>
<reference evidence="1" key="1">
    <citation type="journal article" date="2020" name="Nature">
        <title>Giant virus diversity and host interactions through global metagenomics.</title>
        <authorList>
            <person name="Schulz F."/>
            <person name="Roux S."/>
            <person name="Paez-Espino D."/>
            <person name="Jungbluth S."/>
            <person name="Walsh D.A."/>
            <person name="Denef V.J."/>
            <person name="McMahon K.D."/>
            <person name="Konstantinidis K.T."/>
            <person name="Eloe-Fadrosh E.A."/>
            <person name="Kyrpides N.C."/>
            <person name="Woyke T."/>
        </authorList>
    </citation>
    <scope>NUCLEOTIDE SEQUENCE</scope>
    <source>
        <strain evidence="1">GVMAG-M-3300025572-1</strain>
    </source>
</reference>
<evidence type="ECO:0000313" key="1">
    <source>
        <dbReference type="EMBL" id="QHT97723.1"/>
    </source>
</evidence>
<name>A0A6C0J244_9ZZZZ</name>
<dbReference type="EMBL" id="MN740283">
    <property type="protein sequence ID" value="QHT97723.1"/>
    <property type="molecule type" value="Genomic_DNA"/>
</dbReference>
<accession>A0A6C0J244</accession>
<sequence length="187" mass="21629">MDRVCSVCQNEEYFEVQIPYVDFDTNDAIIDYGSFQVDLCSGCWQLVCSTLHFPFWVSTLDRSLEDEIEDLLLSIRADENFPLKADPMPLFQERRDPATCLNCHAAHPVRARCLPMDYRPRQKDLRKGEKRAYGQITLSLCEDCWESLVCSSDDVVLSGWDWWDAVDGLDMIIPRSPLDTTFFEPDN</sequence>
<organism evidence="1">
    <name type="scientific">viral metagenome</name>
    <dbReference type="NCBI Taxonomy" id="1070528"/>
    <lineage>
        <taxon>unclassified sequences</taxon>
        <taxon>metagenomes</taxon>
        <taxon>organismal metagenomes</taxon>
    </lineage>
</organism>
<proteinExistence type="predicted"/>
<protein>
    <submittedName>
        <fullName evidence="1">Uncharacterized protein</fullName>
    </submittedName>
</protein>